<protein>
    <submittedName>
        <fullName evidence="2">Uncharacterized protein</fullName>
    </submittedName>
</protein>
<organism evidence="2 3">
    <name type="scientific">Maudiozyma saulgeensis</name>
    <dbReference type="NCBI Taxonomy" id="1789683"/>
    <lineage>
        <taxon>Eukaryota</taxon>
        <taxon>Fungi</taxon>
        <taxon>Dikarya</taxon>
        <taxon>Ascomycota</taxon>
        <taxon>Saccharomycotina</taxon>
        <taxon>Saccharomycetes</taxon>
        <taxon>Saccharomycetales</taxon>
        <taxon>Saccharomycetaceae</taxon>
        <taxon>Maudiozyma</taxon>
    </lineage>
</organism>
<dbReference type="Pfam" id="PF08316">
    <property type="entry name" value="Pal1"/>
    <property type="match status" value="1"/>
</dbReference>
<accession>A0A1X7QY32</accession>
<dbReference type="Proteomes" id="UP000196158">
    <property type="component" value="Unassembled WGS sequence"/>
</dbReference>
<dbReference type="OrthoDB" id="4066698at2759"/>
<keyword evidence="3" id="KW-1185">Reference proteome</keyword>
<sequence>MTDSKLEGSSKHGDLGKPFENNNSNESSSSRKQSGRKLSINTDTNMDIIDKLDQSGFPGSSFHHDGPFDVISPGRNSKDNKNAPILAFPNDKNEPIVSIPRRTHSKREEKTDIDILDDIFGVNDVDDDDSYMTESDSFRENSESDIMEAGTIHGTYTEGLGTSTFIDGSGAPSRRTGIQRTHANDELLIDFSNKNDNDRDSDDNEVTDETVGLINSNSTNYERFSKDENLIDLDNTITERTIKSRPNNN</sequence>
<dbReference type="GO" id="GO:0005737">
    <property type="term" value="C:cytoplasm"/>
    <property type="evidence" value="ECO:0007669"/>
    <property type="project" value="TreeGrafter"/>
</dbReference>
<dbReference type="PANTHER" id="PTHR28307:SF2">
    <property type="entry name" value="PROTEIN PAL1"/>
    <property type="match status" value="1"/>
</dbReference>
<dbReference type="InterPro" id="IPR013226">
    <property type="entry name" value="Pal1"/>
</dbReference>
<dbReference type="AlphaFoldDB" id="A0A1X7QY32"/>
<proteinExistence type="predicted"/>
<evidence type="ECO:0000313" key="2">
    <source>
        <dbReference type="EMBL" id="SMN18099.1"/>
    </source>
</evidence>
<dbReference type="EMBL" id="FXLY01000002">
    <property type="protein sequence ID" value="SMN18099.1"/>
    <property type="molecule type" value="Genomic_DNA"/>
</dbReference>
<feature type="compositionally biased region" description="Basic and acidic residues" evidence="1">
    <location>
        <begin position="1"/>
        <end position="17"/>
    </location>
</feature>
<reference evidence="2 3" key="1">
    <citation type="submission" date="2017-04" db="EMBL/GenBank/DDBJ databases">
        <authorList>
            <person name="Afonso C.L."/>
            <person name="Miller P.J."/>
            <person name="Scott M.A."/>
            <person name="Spackman E."/>
            <person name="Goraichik I."/>
            <person name="Dimitrov K.M."/>
            <person name="Suarez D.L."/>
            <person name="Swayne D.E."/>
        </authorList>
    </citation>
    <scope>NUCLEOTIDE SEQUENCE [LARGE SCALE GENOMIC DNA]</scope>
</reference>
<name>A0A1X7QY32_9SACH</name>
<feature type="region of interest" description="Disordered" evidence="1">
    <location>
        <begin position="1"/>
        <end position="97"/>
    </location>
</feature>
<evidence type="ECO:0000313" key="3">
    <source>
        <dbReference type="Proteomes" id="UP000196158"/>
    </source>
</evidence>
<gene>
    <name evidence="2" type="ORF">KASA_0Q05159G</name>
</gene>
<dbReference type="PANTHER" id="PTHR28307">
    <property type="entry name" value="PROTEIN PAL1"/>
    <property type="match status" value="1"/>
</dbReference>
<evidence type="ECO:0000256" key="1">
    <source>
        <dbReference type="SAM" id="MobiDB-lite"/>
    </source>
</evidence>
<feature type="compositionally biased region" description="Low complexity" evidence="1">
    <location>
        <begin position="20"/>
        <end position="30"/>
    </location>
</feature>